<keyword evidence="2" id="KW-1185">Reference proteome</keyword>
<sequence>MDEGSVIDRHNEECLDGDDEPCPICRGEELDPDFLARIEQAGAQPGMAMTFDEAMDWFRAC</sequence>
<name>A0ABM7FU40_9SPHN</name>
<evidence type="ECO:0000313" key="2">
    <source>
        <dbReference type="Proteomes" id="UP001059971"/>
    </source>
</evidence>
<accession>A0ABM7FU40</accession>
<proteinExistence type="predicted"/>
<gene>
    <name evidence="1" type="ORF">SBA_ch1_08080</name>
</gene>
<dbReference type="Proteomes" id="UP001059971">
    <property type="component" value="Chromosome 1"/>
</dbReference>
<reference evidence="1" key="1">
    <citation type="submission" date="2018-07" db="EMBL/GenBank/DDBJ databases">
        <title>Complete genome sequence of Sphingomonas bisphenolicum strain AO1, a bisphenol A degradative bacterium isolated from Japanese farm field.</title>
        <authorList>
            <person name="Murakami M."/>
            <person name="Koh M."/>
            <person name="Koba S."/>
            <person name="Matsumura Y."/>
        </authorList>
    </citation>
    <scope>NUCLEOTIDE SEQUENCE</scope>
    <source>
        <strain evidence="1">AO1</strain>
    </source>
</reference>
<organism evidence="1 2">
    <name type="scientific">Sphingomonas bisphenolicum</name>
    <dbReference type="NCBI Taxonomy" id="296544"/>
    <lineage>
        <taxon>Bacteria</taxon>
        <taxon>Pseudomonadati</taxon>
        <taxon>Pseudomonadota</taxon>
        <taxon>Alphaproteobacteria</taxon>
        <taxon>Sphingomonadales</taxon>
        <taxon>Sphingomonadaceae</taxon>
        <taxon>Sphingomonas</taxon>
    </lineage>
</organism>
<dbReference type="EMBL" id="AP018817">
    <property type="protein sequence ID" value="BBF68608.1"/>
    <property type="molecule type" value="Genomic_DNA"/>
</dbReference>
<protein>
    <submittedName>
        <fullName evidence="1">Uncharacterized protein</fullName>
    </submittedName>
</protein>
<evidence type="ECO:0000313" key="1">
    <source>
        <dbReference type="EMBL" id="BBF68608.1"/>
    </source>
</evidence>
<dbReference type="RefSeq" id="WP_261935979.1">
    <property type="nucleotide sequence ID" value="NZ_AP018817.1"/>
</dbReference>